<sequence>MKVGVCVLLLCMAMGAPSAQAITCSDVTEAMIPCISYLTGSGGPAPAVPCYNGLGP</sequence>
<evidence type="ECO:0000256" key="4">
    <source>
        <dbReference type="SAM" id="SignalP"/>
    </source>
</evidence>
<dbReference type="OrthoDB" id="1890443at2759"/>
<evidence type="ECO:0000313" key="6">
    <source>
        <dbReference type="Proteomes" id="UP000327157"/>
    </source>
</evidence>
<keyword evidence="6" id="KW-1185">Reference proteome</keyword>
<proteinExistence type="predicted"/>
<dbReference type="AlphaFoldDB" id="A0A5N5H8S7"/>
<evidence type="ECO:0000256" key="1">
    <source>
        <dbReference type="ARBA" id="ARBA00003211"/>
    </source>
</evidence>
<name>A0A5N5H8S7_9ROSA</name>
<feature type="signal peptide" evidence="4">
    <location>
        <begin position="1"/>
        <end position="21"/>
    </location>
</feature>
<dbReference type="Proteomes" id="UP000327157">
    <property type="component" value="Chromosome 4"/>
</dbReference>
<reference evidence="6" key="2">
    <citation type="submission" date="2019-10" db="EMBL/GenBank/DDBJ databases">
        <title>A de novo genome assembly of a pear dwarfing rootstock.</title>
        <authorList>
            <person name="Wang F."/>
            <person name="Wang J."/>
            <person name="Li S."/>
            <person name="Zhang Y."/>
            <person name="Fang M."/>
            <person name="Ma L."/>
            <person name="Zhao Y."/>
            <person name="Jiang S."/>
        </authorList>
    </citation>
    <scope>NUCLEOTIDE SEQUENCE [LARGE SCALE GENOMIC DNA]</scope>
</reference>
<reference evidence="5 6" key="1">
    <citation type="submission" date="2019-09" db="EMBL/GenBank/DDBJ databases">
        <authorList>
            <person name="Ou C."/>
        </authorList>
    </citation>
    <scope>NUCLEOTIDE SEQUENCE [LARGE SCALE GENOMIC DNA]</scope>
    <source>
        <strain evidence="5">S2</strain>
        <tissue evidence="5">Leaf</tissue>
    </source>
</reference>
<dbReference type="Gene3D" id="1.10.110.10">
    <property type="entry name" value="Plant lipid-transfer and hydrophobic proteins"/>
    <property type="match status" value="1"/>
</dbReference>
<comment type="function">
    <text evidence="1">Plant non-specific lipid-transfer proteins transfer phospholipids as well as galactolipids across membranes. May play a role in wax or cutin deposition in the cell walls of expanding epidermal cells and certain secretory tissues.</text>
</comment>
<dbReference type="InterPro" id="IPR036312">
    <property type="entry name" value="Bifun_inhib/LTP/seed_sf"/>
</dbReference>
<comment type="caution">
    <text evidence="5">The sequence shown here is derived from an EMBL/GenBank/DDBJ whole genome shotgun (WGS) entry which is preliminary data.</text>
</comment>
<keyword evidence="3" id="KW-0446">Lipid-binding</keyword>
<evidence type="ECO:0000313" key="5">
    <source>
        <dbReference type="EMBL" id="KAB2621820.1"/>
    </source>
</evidence>
<accession>A0A5N5H8S7</accession>
<keyword evidence="4" id="KW-0732">Signal</keyword>
<dbReference type="GO" id="GO:0008289">
    <property type="term" value="F:lipid binding"/>
    <property type="evidence" value="ECO:0007669"/>
    <property type="project" value="UniProtKB-KW"/>
</dbReference>
<protein>
    <submittedName>
        <fullName evidence="5">Non-specific lipid-transfer protein 4-like</fullName>
    </submittedName>
</protein>
<feature type="chain" id="PRO_5024371453" evidence="4">
    <location>
        <begin position="22"/>
        <end position="56"/>
    </location>
</feature>
<keyword evidence="2" id="KW-0813">Transport</keyword>
<gene>
    <name evidence="5" type="ORF">D8674_024002</name>
</gene>
<dbReference type="EMBL" id="SMOL01000231">
    <property type="protein sequence ID" value="KAB2621820.1"/>
    <property type="molecule type" value="Genomic_DNA"/>
</dbReference>
<evidence type="ECO:0000256" key="3">
    <source>
        <dbReference type="ARBA" id="ARBA00023121"/>
    </source>
</evidence>
<reference evidence="5 6" key="3">
    <citation type="submission" date="2019-11" db="EMBL/GenBank/DDBJ databases">
        <title>A de novo genome assembly of a pear dwarfing rootstock.</title>
        <authorList>
            <person name="Wang F."/>
            <person name="Wang J."/>
            <person name="Li S."/>
            <person name="Zhang Y."/>
            <person name="Fang M."/>
            <person name="Ma L."/>
            <person name="Zhao Y."/>
            <person name="Jiang S."/>
        </authorList>
    </citation>
    <scope>NUCLEOTIDE SEQUENCE [LARGE SCALE GENOMIC DNA]</scope>
    <source>
        <strain evidence="5">S2</strain>
        <tissue evidence="5">Leaf</tissue>
    </source>
</reference>
<organism evidence="5 6">
    <name type="scientific">Pyrus ussuriensis x Pyrus communis</name>
    <dbReference type="NCBI Taxonomy" id="2448454"/>
    <lineage>
        <taxon>Eukaryota</taxon>
        <taxon>Viridiplantae</taxon>
        <taxon>Streptophyta</taxon>
        <taxon>Embryophyta</taxon>
        <taxon>Tracheophyta</taxon>
        <taxon>Spermatophyta</taxon>
        <taxon>Magnoliopsida</taxon>
        <taxon>eudicotyledons</taxon>
        <taxon>Gunneridae</taxon>
        <taxon>Pentapetalae</taxon>
        <taxon>rosids</taxon>
        <taxon>fabids</taxon>
        <taxon>Rosales</taxon>
        <taxon>Rosaceae</taxon>
        <taxon>Amygdaloideae</taxon>
        <taxon>Maleae</taxon>
        <taxon>Pyrus</taxon>
    </lineage>
</organism>
<evidence type="ECO:0000256" key="2">
    <source>
        <dbReference type="ARBA" id="ARBA00022448"/>
    </source>
</evidence>